<feature type="transmembrane region" description="Helical" evidence="1">
    <location>
        <begin position="87"/>
        <end position="111"/>
    </location>
</feature>
<dbReference type="Proteomes" id="UP001596439">
    <property type="component" value="Unassembled WGS sequence"/>
</dbReference>
<keyword evidence="1" id="KW-1133">Transmembrane helix</keyword>
<dbReference type="RefSeq" id="WP_214786624.1">
    <property type="nucleotide sequence ID" value="NZ_JANIEL010000024.1"/>
</dbReference>
<organism evidence="2 3">
    <name type="scientific">Exiguobacterium aestuarii</name>
    <dbReference type="NCBI Taxonomy" id="273527"/>
    <lineage>
        <taxon>Bacteria</taxon>
        <taxon>Bacillati</taxon>
        <taxon>Bacillota</taxon>
        <taxon>Bacilli</taxon>
        <taxon>Bacillales</taxon>
        <taxon>Bacillales Family XII. Incertae Sedis</taxon>
        <taxon>Exiguobacterium</taxon>
    </lineage>
</organism>
<proteinExistence type="predicted"/>
<name>A0ABW2PHL2_9BACL</name>
<sequence length="112" mass="12886">MSNFESGFATFFATIGFDDPIIDWNFPVAVGERDFGGMNGMTENEKKLPFVAQSVPFLIGCLIFGPIGLVILLFMWRRLERDERINYLIVSIFFTLLEALDYFTDGIIYYFV</sequence>
<comment type="caution">
    <text evidence="2">The sequence shown here is derived from an EMBL/GenBank/DDBJ whole genome shotgun (WGS) entry which is preliminary data.</text>
</comment>
<reference evidence="3" key="1">
    <citation type="journal article" date="2019" name="Int. J. Syst. Evol. Microbiol.">
        <title>The Global Catalogue of Microorganisms (GCM) 10K type strain sequencing project: providing services to taxonomists for standard genome sequencing and annotation.</title>
        <authorList>
            <consortium name="The Broad Institute Genomics Platform"/>
            <consortium name="The Broad Institute Genome Sequencing Center for Infectious Disease"/>
            <person name="Wu L."/>
            <person name="Ma J."/>
        </authorList>
    </citation>
    <scope>NUCLEOTIDE SEQUENCE [LARGE SCALE GENOMIC DNA]</scope>
    <source>
        <strain evidence="3">CCUG 55590</strain>
    </source>
</reference>
<protein>
    <submittedName>
        <fullName evidence="2">Uncharacterized protein</fullName>
    </submittedName>
</protein>
<keyword evidence="1" id="KW-0812">Transmembrane</keyword>
<evidence type="ECO:0000313" key="2">
    <source>
        <dbReference type="EMBL" id="MFC7388978.1"/>
    </source>
</evidence>
<gene>
    <name evidence="2" type="ORF">ACFQO8_02405</name>
</gene>
<keyword evidence="1" id="KW-0472">Membrane</keyword>
<feature type="transmembrane region" description="Helical" evidence="1">
    <location>
        <begin position="55"/>
        <end position="75"/>
    </location>
</feature>
<evidence type="ECO:0000256" key="1">
    <source>
        <dbReference type="SAM" id="Phobius"/>
    </source>
</evidence>
<dbReference type="EMBL" id="JBHTCE010000001">
    <property type="protein sequence ID" value="MFC7388978.1"/>
    <property type="molecule type" value="Genomic_DNA"/>
</dbReference>
<accession>A0ABW2PHL2</accession>
<keyword evidence="3" id="KW-1185">Reference proteome</keyword>
<evidence type="ECO:0000313" key="3">
    <source>
        <dbReference type="Proteomes" id="UP001596439"/>
    </source>
</evidence>